<dbReference type="InterPro" id="IPR045851">
    <property type="entry name" value="AMP-bd_C_sf"/>
</dbReference>
<reference evidence="3" key="1">
    <citation type="submission" date="2020-02" db="EMBL/GenBank/DDBJ databases">
        <authorList>
            <person name="Meier V. D."/>
        </authorList>
    </citation>
    <scope>NUCLEOTIDE SEQUENCE</scope>
    <source>
        <strain evidence="3">AVDCRST_MAG13</strain>
    </source>
</reference>
<dbReference type="Pfam" id="PF00501">
    <property type="entry name" value="AMP-binding"/>
    <property type="match status" value="1"/>
</dbReference>
<proteinExistence type="predicted"/>
<dbReference type="InterPro" id="IPR042099">
    <property type="entry name" value="ANL_N_sf"/>
</dbReference>
<evidence type="ECO:0000313" key="3">
    <source>
        <dbReference type="EMBL" id="CAA9508530.1"/>
    </source>
</evidence>
<dbReference type="GO" id="GO:0016874">
    <property type="term" value="F:ligase activity"/>
    <property type="evidence" value="ECO:0007669"/>
    <property type="project" value="UniProtKB-KW"/>
</dbReference>
<sequence length="455" mass="50194">MAPSPYWNPRTETLSRADLDALQVRKLRSLVGWTLEHSPWNAERLRGAGVTAESIQGLDDLRRIPFLTRQEWMAGQEERPPFGDVLAQPPERAIRYHTTSGTSGKRPLAVLDGPKDWEWIAEMWCYGLWAAGVRSTDTVFFAFSYGTFIGFWGAHYAAEKLGCTVLPGGNMTTEARVNLIADMGATVVCSTPTYALRLAQDARARGIDLPGAAVRTLILSGEPAGSIPATKELIEREWGAQALDTAGMTEVGTLVMFECAHQPGGPHILEDHMIEEVIDPDTGEPVGYGEQGERVVTSFGRGFVPLLRYRTRDLVVKVPASTCGCGRSFDLYDGGIRGRVDDMKVVRGTNVYPRAIEEIVRKQVDGLQEFQIRLFTAEGIRDEIEVLVELDADRAPAQAEPVLASLGRELAEAHEGLRIGVRVAEPQSLPRWELKAKRLVDERQVWGGTGERKAM</sequence>
<dbReference type="EMBL" id="CADCVO010000427">
    <property type="protein sequence ID" value="CAA9508530.1"/>
    <property type="molecule type" value="Genomic_DNA"/>
</dbReference>
<dbReference type="AlphaFoldDB" id="A0A6J4SYF7"/>
<gene>
    <name evidence="3" type="ORF">AVDCRST_MAG13-2670</name>
</gene>
<dbReference type="SUPFAM" id="SSF56801">
    <property type="entry name" value="Acetyl-CoA synthetase-like"/>
    <property type="match status" value="1"/>
</dbReference>
<protein>
    <submittedName>
        <fullName evidence="3">Coenzyme A ligase</fullName>
    </submittedName>
</protein>
<dbReference type="InterPro" id="IPR000873">
    <property type="entry name" value="AMP-dep_synth/lig_dom"/>
</dbReference>
<organism evidence="3">
    <name type="scientific">uncultured Solirubrobacteraceae bacterium</name>
    <dbReference type="NCBI Taxonomy" id="1162706"/>
    <lineage>
        <taxon>Bacteria</taxon>
        <taxon>Bacillati</taxon>
        <taxon>Actinomycetota</taxon>
        <taxon>Thermoleophilia</taxon>
        <taxon>Solirubrobacterales</taxon>
        <taxon>Solirubrobacteraceae</taxon>
        <taxon>environmental samples</taxon>
    </lineage>
</organism>
<dbReference type="Gene3D" id="3.30.300.30">
    <property type="match status" value="1"/>
</dbReference>
<evidence type="ECO:0000259" key="2">
    <source>
        <dbReference type="Pfam" id="PF14535"/>
    </source>
</evidence>
<name>A0A6J4SYF7_9ACTN</name>
<evidence type="ECO:0000259" key="1">
    <source>
        <dbReference type="Pfam" id="PF00501"/>
    </source>
</evidence>
<feature type="domain" description="AMP-dependent ligase C-terminal" evidence="2">
    <location>
        <begin position="348"/>
        <end position="443"/>
    </location>
</feature>
<dbReference type="Pfam" id="PF14535">
    <property type="entry name" value="AMP-binding_C_2"/>
    <property type="match status" value="1"/>
</dbReference>
<dbReference type="PANTHER" id="PTHR43845:SF1">
    <property type="entry name" value="BLR5969 PROTEIN"/>
    <property type="match status" value="1"/>
</dbReference>
<feature type="domain" description="AMP-dependent synthetase/ligase" evidence="1">
    <location>
        <begin position="91"/>
        <end position="296"/>
    </location>
</feature>
<dbReference type="Gene3D" id="3.40.50.12780">
    <property type="entry name" value="N-terminal domain of ligase-like"/>
    <property type="match status" value="1"/>
</dbReference>
<keyword evidence="3" id="KW-0436">Ligase</keyword>
<accession>A0A6J4SYF7</accession>
<dbReference type="PANTHER" id="PTHR43845">
    <property type="entry name" value="BLR5969 PROTEIN"/>
    <property type="match status" value="1"/>
</dbReference>
<dbReference type="InterPro" id="IPR028154">
    <property type="entry name" value="AMP-dep_Lig_C"/>
</dbReference>